<gene>
    <name evidence="8" type="primary">btrN</name>
    <name evidence="8" type="ORF">MOST_20210</name>
</gene>
<dbReference type="SFLD" id="SFLDS00029">
    <property type="entry name" value="Radical_SAM"/>
    <property type="match status" value="1"/>
</dbReference>
<dbReference type="InterPro" id="IPR013785">
    <property type="entry name" value="Aldolase_TIM"/>
</dbReference>
<feature type="domain" description="Radical SAM core" evidence="7">
    <location>
        <begin position="51"/>
        <end position="280"/>
    </location>
</feature>
<dbReference type="PANTHER" id="PTHR11228">
    <property type="entry name" value="RADICAL SAM DOMAIN PROTEIN"/>
    <property type="match status" value="1"/>
</dbReference>
<evidence type="ECO:0000256" key="2">
    <source>
        <dbReference type="ARBA" id="ARBA00022485"/>
    </source>
</evidence>
<evidence type="ECO:0000313" key="9">
    <source>
        <dbReference type="Proteomes" id="UP000239430"/>
    </source>
</evidence>
<dbReference type="PROSITE" id="PS51918">
    <property type="entry name" value="RADICAL_SAM"/>
    <property type="match status" value="1"/>
</dbReference>
<keyword evidence="8" id="KW-0560">Oxidoreductase</keyword>
<reference evidence="8 9" key="1">
    <citation type="submission" date="2018-03" db="EMBL/GenBank/DDBJ databases">
        <title>Genome sequence of Moorella stamsii DSM 26217.</title>
        <authorList>
            <person name="Poehlein A."/>
            <person name="Daniel R."/>
        </authorList>
    </citation>
    <scope>NUCLEOTIDE SEQUENCE [LARGE SCALE GENOMIC DNA]</scope>
    <source>
        <strain evidence="9">DSM 26217</strain>
    </source>
</reference>
<sequence>MAINVTSVPVNPTYHEIVVNESVQEWERSKGPEYHEYRRKWALNPKHFVLEHTPIHLDIEPTNSCNLKCPMCPRTVLMHEGNNKLPVGFMDFNVYKEIIDQAASLGVSSIKLNWLGEPLLHPRIVDMVCYAKEKGIIDVMFNTNAVLLTEQVASELIDAGLDKLFFSFDSPFKEEYENIRVGANYERTLENIKALQLLKQKKGRKSPLTRVSMVLMQENHSSLEHFINLFSNIVDIVAYVDYRQPLNNRKESYNDKIAQSLPSFACSQLWQRMFIAWDGEVVVCCVDSEREFVVGNIRDNNIDEIWHNDKYKYMRECHMKGEYYRVNICSKCSLPAKNKDGSL</sequence>
<dbReference type="Proteomes" id="UP000239430">
    <property type="component" value="Unassembled WGS sequence"/>
</dbReference>
<proteinExistence type="predicted"/>
<accession>A0A9X7P5X1</accession>
<dbReference type="Pfam" id="PF04055">
    <property type="entry name" value="Radical_SAM"/>
    <property type="match status" value="1"/>
</dbReference>
<organism evidence="8 9">
    <name type="scientific">Neomoorella stamsii</name>
    <dbReference type="NCBI Taxonomy" id="1266720"/>
    <lineage>
        <taxon>Bacteria</taxon>
        <taxon>Bacillati</taxon>
        <taxon>Bacillota</taxon>
        <taxon>Clostridia</taxon>
        <taxon>Neomoorellales</taxon>
        <taxon>Neomoorellaceae</taxon>
        <taxon>Neomoorella</taxon>
    </lineage>
</organism>
<evidence type="ECO:0000256" key="1">
    <source>
        <dbReference type="ARBA" id="ARBA00001966"/>
    </source>
</evidence>
<dbReference type="InterPro" id="IPR058240">
    <property type="entry name" value="rSAM_sf"/>
</dbReference>
<dbReference type="SFLD" id="SFLDG01067">
    <property type="entry name" value="SPASM/twitch_domain_containing"/>
    <property type="match status" value="1"/>
</dbReference>
<dbReference type="PANTHER" id="PTHR11228:SF7">
    <property type="entry name" value="PQQA PEPTIDE CYCLASE"/>
    <property type="match status" value="1"/>
</dbReference>
<dbReference type="EMBL" id="PVXL01000046">
    <property type="protein sequence ID" value="PRR72310.1"/>
    <property type="molecule type" value="Genomic_DNA"/>
</dbReference>
<keyword evidence="3" id="KW-0949">S-adenosyl-L-methionine</keyword>
<dbReference type="GO" id="GO:0046872">
    <property type="term" value="F:metal ion binding"/>
    <property type="evidence" value="ECO:0007669"/>
    <property type="project" value="UniProtKB-KW"/>
</dbReference>
<comment type="cofactor">
    <cofactor evidence="1">
        <name>[4Fe-4S] cluster</name>
        <dbReference type="ChEBI" id="CHEBI:49883"/>
    </cofactor>
</comment>
<dbReference type="InterPro" id="IPR007197">
    <property type="entry name" value="rSAM"/>
</dbReference>
<dbReference type="InterPro" id="IPR034391">
    <property type="entry name" value="AdoMet-like_SPASM_containing"/>
</dbReference>
<evidence type="ECO:0000313" key="8">
    <source>
        <dbReference type="EMBL" id="PRR72310.1"/>
    </source>
</evidence>
<dbReference type="CDD" id="cd01335">
    <property type="entry name" value="Radical_SAM"/>
    <property type="match status" value="1"/>
</dbReference>
<keyword evidence="2" id="KW-0004">4Fe-4S</keyword>
<dbReference type="GO" id="GO:0016491">
    <property type="term" value="F:oxidoreductase activity"/>
    <property type="evidence" value="ECO:0007669"/>
    <property type="project" value="UniProtKB-KW"/>
</dbReference>
<dbReference type="EC" id="1.1.99.38" evidence="8"/>
<name>A0A9X7P5X1_9FIRM</name>
<dbReference type="SFLD" id="SFLDG01387">
    <property type="entry name" value="BtrN-like_SPASM_domain_contain"/>
    <property type="match status" value="1"/>
</dbReference>
<dbReference type="SUPFAM" id="SSF102114">
    <property type="entry name" value="Radical SAM enzymes"/>
    <property type="match status" value="1"/>
</dbReference>
<protein>
    <submittedName>
        <fullName evidence="8">S-adenosyl-L-methionine-dependent 2-deoxy-scyllo-inosamine dehydrogenase</fullName>
        <ecNumber evidence="8">1.1.99.38</ecNumber>
    </submittedName>
</protein>
<keyword evidence="9" id="KW-1185">Reference proteome</keyword>
<dbReference type="AlphaFoldDB" id="A0A9X7P5X1"/>
<dbReference type="Pfam" id="PF13186">
    <property type="entry name" value="SPASM"/>
    <property type="match status" value="1"/>
</dbReference>
<keyword evidence="6" id="KW-0411">Iron-sulfur</keyword>
<evidence type="ECO:0000256" key="6">
    <source>
        <dbReference type="ARBA" id="ARBA00023014"/>
    </source>
</evidence>
<dbReference type="InterPro" id="IPR023885">
    <property type="entry name" value="4Fe4S-binding_SPASM_dom"/>
</dbReference>
<comment type="caution">
    <text evidence="8">The sequence shown here is derived from an EMBL/GenBank/DDBJ whole genome shotgun (WGS) entry which is preliminary data.</text>
</comment>
<evidence type="ECO:0000256" key="5">
    <source>
        <dbReference type="ARBA" id="ARBA00023004"/>
    </source>
</evidence>
<dbReference type="Gene3D" id="3.20.20.70">
    <property type="entry name" value="Aldolase class I"/>
    <property type="match status" value="1"/>
</dbReference>
<evidence type="ECO:0000259" key="7">
    <source>
        <dbReference type="PROSITE" id="PS51918"/>
    </source>
</evidence>
<keyword evidence="4" id="KW-0479">Metal-binding</keyword>
<dbReference type="RefSeq" id="WP_054937809.1">
    <property type="nucleotide sequence ID" value="NZ_PVXL01000046.1"/>
</dbReference>
<evidence type="ECO:0000256" key="3">
    <source>
        <dbReference type="ARBA" id="ARBA00022691"/>
    </source>
</evidence>
<keyword evidence="5" id="KW-0408">Iron</keyword>
<dbReference type="InterPro" id="IPR050377">
    <property type="entry name" value="Radical_SAM_PqqE_MftC-like"/>
</dbReference>
<evidence type="ECO:0000256" key="4">
    <source>
        <dbReference type="ARBA" id="ARBA00022723"/>
    </source>
</evidence>
<dbReference type="GO" id="GO:0051536">
    <property type="term" value="F:iron-sulfur cluster binding"/>
    <property type="evidence" value="ECO:0007669"/>
    <property type="project" value="UniProtKB-KW"/>
</dbReference>
<dbReference type="CDD" id="cd21109">
    <property type="entry name" value="SPASM"/>
    <property type="match status" value="1"/>
</dbReference>